<keyword evidence="3 5" id="KW-1133">Transmembrane helix</keyword>
<accession>A0AAX1JH52</accession>
<reference evidence="7" key="2">
    <citation type="submission" date="2020-02" db="EMBL/GenBank/DDBJ databases">
        <authorList>
            <person name="Matsumoto Y."/>
            <person name="Kinjo T."/>
            <person name="Motooka D."/>
            <person name="Nabeya D."/>
            <person name="Jung N."/>
            <person name="Uechi K."/>
            <person name="Horii T."/>
            <person name="Iida T."/>
            <person name="Fujita J."/>
            <person name="Nakamura S."/>
        </authorList>
    </citation>
    <scope>NUCLEOTIDE SEQUENCE</scope>
    <source>
        <strain evidence="7">JCM 13573</strain>
    </source>
</reference>
<keyword evidence="2 5" id="KW-0812">Transmembrane</keyword>
<evidence type="ECO:0000256" key="4">
    <source>
        <dbReference type="ARBA" id="ARBA00023136"/>
    </source>
</evidence>
<feature type="transmembrane region" description="Helical" evidence="5">
    <location>
        <begin position="79"/>
        <end position="108"/>
    </location>
</feature>
<gene>
    <name evidence="8" type="ORF">I2456_10535</name>
    <name evidence="7" type="ORF">MKUB_19740</name>
</gene>
<organism evidence="8 10">
    <name type="scientific">Mycobacterium kubicae</name>
    <dbReference type="NCBI Taxonomy" id="120959"/>
    <lineage>
        <taxon>Bacteria</taxon>
        <taxon>Bacillati</taxon>
        <taxon>Actinomycetota</taxon>
        <taxon>Actinomycetes</taxon>
        <taxon>Mycobacteriales</taxon>
        <taxon>Mycobacteriaceae</taxon>
        <taxon>Mycobacterium</taxon>
        <taxon>Mycobacterium simiae complex</taxon>
    </lineage>
</organism>
<dbReference type="EMBL" id="CP065047">
    <property type="protein sequence ID" value="QPI39836.1"/>
    <property type="molecule type" value="Genomic_DNA"/>
</dbReference>
<name>A0AAX1JH52_9MYCO</name>
<reference evidence="8" key="3">
    <citation type="submission" date="2020-11" db="EMBL/GenBank/DDBJ databases">
        <title>Intraspecies plasmid and genomic variation of Mycobacterium kubicae revealed by the complete genome sequences of two clinical isolates.</title>
        <authorList>
            <person name="Hendrix J.R."/>
            <person name="Epperson L.E."/>
            <person name="Honda J.R."/>
            <person name="Strong M."/>
        </authorList>
    </citation>
    <scope>NUCLEOTIDE SEQUENCE</scope>
    <source>
        <strain evidence="8">JCM 13573</strain>
    </source>
</reference>
<protein>
    <submittedName>
        <fullName evidence="8">Aromatic acid exporter family protein</fullName>
    </submittedName>
</protein>
<keyword evidence="9" id="KW-1185">Reference proteome</keyword>
<evidence type="ECO:0000259" key="6">
    <source>
        <dbReference type="Pfam" id="PF13515"/>
    </source>
</evidence>
<evidence type="ECO:0000256" key="2">
    <source>
        <dbReference type="ARBA" id="ARBA00022692"/>
    </source>
</evidence>
<evidence type="ECO:0000313" key="9">
    <source>
        <dbReference type="Proteomes" id="UP000465306"/>
    </source>
</evidence>
<dbReference type="GO" id="GO:0016020">
    <property type="term" value="C:membrane"/>
    <property type="evidence" value="ECO:0007669"/>
    <property type="project" value="UniProtKB-SubCell"/>
</dbReference>
<dbReference type="KEGG" id="mku:I2456_10535"/>
<evidence type="ECO:0000256" key="5">
    <source>
        <dbReference type="SAM" id="Phobius"/>
    </source>
</evidence>
<evidence type="ECO:0000313" key="7">
    <source>
        <dbReference type="EMBL" id="GFG64484.1"/>
    </source>
</evidence>
<dbReference type="EMBL" id="BLKU01000003">
    <property type="protein sequence ID" value="GFG64484.1"/>
    <property type="molecule type" value="Genomic_DNA"/>
</dbReference>
<dbReference type="RefSeq" id="WP_085073029.1">
    <property type="nucleotide sequence ID" value="NZ_BLKU01000003.1"/>
</dbReference>
<evidence type="ECO:0000313" key="10">
    <source>
        <dbReference type="Proteomes" id="UP000663583"/>
    </source>
</evidence>
<feature type="transmembrane region" description="Helical" evidence="5">
    <location>
        <begin position="149"/>
        <end position="169"/>
    </location>
</feature>
<dbReference type="Pfam" id="PF13515">
    <property type="entry name" value="FUSC_2"/>
    <property type="match status" value="1"/>
</dbReference>
<dbReference type="Proteomes" id="UP000663583">
    <property type="component" value="Chromosome"/>
</dbReference>
<feature type="domain" description="Integral membrane bound transporter" evidence="6">
    <location>
        <begin position="36"/>
        <end position="162"/>
    </location>
</feature>
<comment type="subcellular location">
    <subcellularLocation>
        <location evidence="1">Membrane</location>
        <topology evidence="1">Multi-pass membrane protein</topology>
    </subcellularLocation>
</comment>
<evidence type="ECO:0000256" key="1">
    <source>
        <dbReference type="ARBA" id="ARBA00004141"/>
    </source>
</evidence>
<keyword evidence="4 5" id="KW-0472">Membrane</keyword>
<dbReference type="AlphaFoldDB" id="A0AAX1JH52"/>
<evidence type="ECO:0000313" key="8">
    <source>
        <dbReference type="EMBL" id="QPI39836.1"/>
    </source>
</evidence>
<reference evidence="7 9" key="1">
    <citation type="journal article" date="2019" name="Emerg. Microbes Infect.">
        <title>Comprehensive subspecies identification of 175 nontuberculous mycobacteria species based on 7547 genomic profiles.</title>
        <authorList>
            <person name="Matsumoto Y."/>
            <person name="Kinjo T."/>
            <person name="Motooka D."/>
            <person name="Nabeya D."/>
            <person name="Jung N."/>
            <person name="Uechi K."/>
            <person name="Horii T."/>
            <person name="Iida T."/>
            <person name="Fujita J."/>
            <person name="Nakamura S."/>
        </authorList>
    </citation>
    <scope>NUCLEOTIDE SEQUENCE [LARGE SCALE GENOMIC DNA]</scope>
    <source>
        <strain evidence="7 9">JCM 13573</strain>
    </source>
</reference>
<feature type="transmembrane region" description="Helical" evidence="5">
    <location>
        <begin position="114"/>
        <end position="137"/>
    </location>
</feature>
<evidence type="ECO:0000256" key="3">
    <source>
        <dbReference type="ARBA" id="ARBA00022989"/>
    </source>
</evidence>
<dbReference type="InterPro" id="IPR049453">
    <property type="entry name" value="Memb_transporter_dom"/>
</dbReference>
<proteinExistence type="predicted"/>
<dbReference type="Proteomes" id="UP000465306">
    <property type="component" value="Unassembled WGS sequence"/>
</dbReference>
<sequence length="358" mass="36761">MTASLLSTAVDGTLAAVGRLRGLWFTLTQTSVAAGLAWLIAHDLLKHPQPFFAPVAAAVCLSASNVLRGIRAIQMMIGVALGIGIGALVQGPLGTGSVAVGVAVFIALSTAVSIGHGFIAQGLMFVNQTAVSAILVLALPHNGIVGERLFDSLIGGSLALVFSILLFPANPFAVLHSARDSVLAGLHDVLARTAQIADGATTAPRDWPSSAIDRVHEQLGGLIQARTTARQVVRVAPRRWSARGTFSAADQQAARVAMFAVSVVHLARAVGPALDACGSLPRPVHAALTELVAGTQVADSDPATAAAHAARARSHADEFASIAQRRTEVLLADAVAACVDDLHRVVVMADKAARPASG</sequence>